<sequence length="105" mass="11993">MRQLKLFSRLDKSAKSDSFSQVGARCFKECLLRGCEYRACFPNEFLALRCTASRGLYTLHMHRRLACRAGAESWGSSLMDATQCLASLRGLLLDDVSMFYDFMLF</sequence>
<dbReference type="Proteomes" id="UP000324222">
    <property type="component" value="Unassembled WGS sequence"/>
</dbReference>
<reference evidence="1 2" key="1">
    <citation type="submission" date="2019-05" db="EMBL/GenBank/DDBJ databases">
        <title>Another draft genome of Portunus trituberculatus and its Hox gene families provides insights of decapod evolution.</title>
        <authorList>
            <person name="Jeong J.-H."/>
            <person name="Song I."/>
            <person name="Kim S."/>
            <person name="Choi T."/>
            <person name="Kim D."/>
            <person name="Ryu S."/>
            <person name="Kim W."/>
        </authorList>
    </citation>
    <scope>NUCLEOTIDE SEQUENCE [LARGE SCALE GENOMIC DNA]</scope>
    <source>
        <tissue evidence="1">Muscle</tissue>
    </source>
</reference>
<dbReference type="AlphaFoldDB" id="A0A5B7JWA6"/>
<dbReference type="EMBL" id="VSRR010115305">
    <property type="protein sequence ID" value="MPC98723.1"/>
    <property type="molecule type" value="Genomic_DNA"/>
</dbReference>
<accession>A0A5B7JWA6</accession>
<name>A0A5B7JWA6_PORTR</name>
<evidence type="ECO:0000313" key="2">
    <source>
        <dbReference type="Proteomes" id="UP000324222"/>
    </source>
</evidence>
<comment type="caution">
    <text evidence="1">The sequence shown here is derived from an EMBL/GenBank/DDBJ whole genome shotgun (WGS) entry which is preliminary data.</text>
</comment>
<gene>
    <name evidence="1" type="ORF">E2C01_094104</name>
</gene>
<organism evidence="1 2">
    <name type="scientific">Portunus trituberculatus</name>
    <name type="common">Swimming crab</name>
    <name type="synonym">Neptunus trituberculatus</name>
    <dbReference type="NCBI Taxonomy" id="210409"/>
    <lineage>
        <taxon>Eukaryota</taxon>
        <taxon>Metazoa</taxon>
        <taxon>Ecdysozoa</taxon>
        <taxon>Arthropoda</taxon>
        <taxon>Crustacea</taxon>
        <taxon>Multicrustacea</taxon>
        <taxon>Malacostraca</taxon>
        <taxon>Eumalacostraca</taxon>
        <taxon>Eucarida</taxon>
        <taxon>Decapoda</taxon>
        <taxon>Pleocyemata</taxon>
        <taxon>Brachyura</taxon>
        <taxon>Eubrachyura</taxon>
        <taxon>Portunoidea</taxon>
        <taxon>Portunidae</taxon>
        <taxon>Portuninae</taxon>
        <taxon>Portunus</taxon>
    </lineage>
</organism>
<evidence type="ECO:0000313" key="1">
    <source>
        <dbReference type="EMBL" id="MPC98723.1"/>
    </source>
</evidence>
<keyword evidence="2" id="KW-1185">Reference proteome</keyword>
<proteinExistence type="predicted"/>
<protein>
    <submittedName>
        <fullName evidence="1">Uncharacterized protein</fullName>
    </submittedName>
</protein>